<proteinExistence type="predicted"/>
<dbReference type="EMBL" id="WNME01000003">
    <property type="protein sequence ID" value="MUB62622.1"/>
    <property type="molecule type" value="Genomic_DNA"/>
</dbReference>
<evidence type="ECO:0000313" key="2">
    <source>
        <dbReference type="EMBL" id="RGJ06114.1"/>
    </source>
</evidence>
<comment type="caution">
    <text evidence="2">The sequence shown here is derived from an EMBL/GenBank/DDBJ whole genome shotgun (WGS) entry which is preliminary data.</text>
</comment>
<dbReference type="Proteomes" id="UP000434223">
    <property type="component" value="Unassembled WGS sequence"/>
</dbReference>
<gene>
    <name evidence="2" type="ORF">DXD79_08970</name>
    <name evidence="1" type="ORF">GNE07_06015</name>
</gene>
<reference evidence="1 4" key="2">
    <citation type="submission" date="2019-09" db="EMBL/GenBank/DDBJ databases">
        <title>Draft genome sequencing of Hungatella hathewayi 123Y-2.</title>
        <authorList>
            <person name="Lv Q."/>
            <person name="Li S."/>
        </authorList>
    </citation>
    <scope>NUCLEOTIDE SEQUENCE [LARGE SCALE GENOMIC DNA]</scope>
    <source>
        <strain evidence="1 4">123Y-2</strain>
    </source>
</reference>
<dbReference type="RefSeq" id="WP_055651423.1">
    <property type="nucleotide sequence ID" value="NZ_CZAZ01000027.1"/>
</dbReference>
<dbReference type="Pfam" id="PF18941">
    <property type="entry name" value="DUF5688"/>
    <property type="match status" value="1"/>
</dbReference>
<dbReference type="AlphaFoldDB" id="A0A174WS55"/>
<dbReference type="Proteomes" id="UP000263014">
    <property type="component" value="Unassembled WGS sequence"/>
</dbReference>
<dbReference type="EMBL" id="QSON01000003">
    <property type="protein sequence ID" value="RGJ06114.1"/>
    <property type="molecule type" value="Genomic_DNA"/>
</dbReference>
<evidence type="ECO:0000313" key="3">
    <source>
        <dbReference type="Proteomes" id="UP000263014"/>
    </source>
</evidence>
<organism evidence="2 3">
    <name type="scientific">Hungatella hathewayi</name>
    <dbReference type="NCBI Taxonomy" id="154046"/>
    <lineage>
        <taxon>Bacteria</taxon>
        <taxon>Bacillati</taxon>
        <taxon>Bacillota</taxon>
        <taxon>Clostridia</taxon>
        <taxon>Lachnospirales</taxon>
        <taxon>Lachnospiraceae</taxon>
        <taxon>Hungatella</taxon>
    </lineage>
</organism>
<evidence type="ECO:0000313" key="4">
    <source>
        <dbReference type="Proteomes" id="UP000434223"/>
    </source>
</evidence>
<reference evidence="2 3" key="1">
    <citation type="submission" date="2018-08" db="EMBL/GenBank/DDBJ databases">
        <title>A genome reference for cultivated species of the human gut microbiota.</title>
        <authorList>
            <person name="Zou Y."/>
            <person name="Xue W."/>
            <person name="Luo G."/>
        </authorList>
    </citation>
    <scope>NUCLEOTIDE SEQUENCE [LARGE SCALE GENOMIC DNA]</scope>
    <source>
        <strain evidence="2 3">TM09-12</strain>
    </source>
</reference>
<protein>
    <submittedName>
        <fullName evidence="2">Uncharacterized protein</fullName>
    </submittedName>
</protein>
<accession>A0A174WS55</accession>
<evidence type="ECO:0000313" key="1">
    <source>
        <dbReference type="EMBL" id="MUB62622.1"/>
    </source>
</evidence>
<dbReference type="OrthoDB" id="1655031at2"/>
<name>A0A174WS55_9FIRM</name>
<sequence>MRDYDEDQAYDEVREDFIEEFKDQLKQRGKGEEMEFIAEGTPFESFMIKGDGASICPSMSMELVYINCYTIAAYEIDEAARYILGMHDNAERIACEQLEQIDNVLIFPMNLSKYWEKLEKNHITYMPYRDMAITFQFIYETENRSYCKDVKEDHLIQWGINVEELFEKVRYKEVEEIGTQIINVYDNVKKSLENNQSIIFSSVEDVREEARQVYQVYGVNGFGAVFYPKVMEEVIKKLGGDMVIVPDDGFTAYIQTFDVKDLSDVQEELQFQNETKEAIGDGRHVISGHVFKYDAVKKSLVPAIDSKIEKYRTR</sequence>
<dbReference type="InterPro" id="IPR043743">
    <property type="entry name" value="DUF5688"/>
</dbReference>